<reference evidence="1 2" key="1">
    <citation type="submission" date="2019-11" db="EMBL/GenBank/DDBJ databases">
        <title>Novel species isolated from a subtropical stream in China.</title>
        <authorList>
            <person name="Lu H."/>
        </authorList>
    </citation>
    <scope>NUCLEOTIDE SEQUENCE [LARGE SCALE GENOMIC DNA]</scope>
    <source>
        <strain evidence="1 2">FT80W</strain>
    </source>
</reference>
<accession>A0A6I2L046</accession>
<evidence type="ECO:0000313" key="2">
    <source>
        <dbReference type="Proteomes" id="UP000433309"/>
    </source>
</evidence>
<dbReference type="RefSeq" id="WP_154376126.1">
    <property type="nucleotide sequence ID" value="NZ_WKJK01000005.1"/>
</dbReference>
<organism evidence="1 2">
    <name type="scientific">Duganella guangzhouensis</name>
    <dbReference type="NCBI Taxonomy" id="2666084"/>
    <lineage>
        <taxon>Bacteria</taxon>
        <taxon>Pseudomonadati</taxon>
        <taxon>Pseudomonadota</taxon>
        <taxon>Betaproteobacteria</taxon>
        <taxon>Burkholderiales</taxon>
        <taxon>Oxalobacteraceae</taxon>
        <taxon>Telluria group</taxon>
        <taxon>Duganella</taxon>
    </lineage>
</organism>
<dbReference type="EMBL" id="WKJK01000005">
    <property type="protein sequence ID" value="MRW90547.1"/>
    <property type="molecule type" value="Genomic_DNA"/>
</dbReference>
<name>A0A6I2L046_9BURK</name>
<dbReference type="AlphaFoldDB" id="A0A6I2L046"/>
<sequence length="245" mass="27238">MMSEFAPVMAACEAGRHDDALQLLLALFERADHSPHDDSLFFITMFQWGMMLKEYPPARVAMRRVRDEQAARLLAGEIVFGATEKRWPRSRFQVIAGMDGKLGASRATYELFLQLRVAWPQAAQRDAFLALEAMVEAGDYALAETYLGDPLAGLDRLNECALTHVLIPPSRQPPRLAAELTNFSKDVRLLCVVHRGLGRADAADTLRTAALAGIVSDDLRAWAVRELDEPGALFRELSARDEESL</sequence>
<evidence type="ECO:0008006" key="3">
    <source>
        <dbReference type="Google" id="ProtNLM"/>
    </source>
</evidence>
<evidence type="ECO:0000313" key="1">
    <source>
        <dbReference type="EMBL" id="MRW90547.1"/>
    </source>
</evidence>
<proteinExistence type="predicted"/>
<comment type="caution">
    <text evidence="1">The sequence shown here is derived from an EMBL/GenBank/DDBJ whole genome shotgun (WGS) entry which is preliminary data.</text>
</comment>
<dbReference type="Proteomes" id="UP000433309">
    <property type="component" value="Unassembled WGS sequence"/>
</dbReference>
<keyword evidence="2" id="KW-1185">Reference proteome</keyword>
<gene>
    <name evidence="1" type="ORF">GJ699_11165</name>
</gene>
<protein>
    <recommendedName>
        <fullName evidence="3">Tetratricopeptide repeat protein</fullName>
    </recommendedName>
</protein>